<proteinExistence type="predicted"/>
<protein>
    <submittedName>
        <fullName evidence="1">Uncharacterized protein</fullName>
    </submittedName>
</protein>
<sequence>MKLKDSLQIENKKGKILFELKENDVIWSRDTILLKSDWIKLKYIRSKNSLENSENISTGFEIFVTAVKMDKLSKYRKTWLWDLRQQAAATLGRICSVMMDSNNVTGNEKIFKKFFFNFDIKNVVWTVF</sequence>
<organism evidence="1 2">
    <name type="scientific">Bonamia ostreae</name>
    <dbReference type="NCBI Taxonomy" id="126728"/>
    <lineage>
        <taxon>Eukaryota</taxon>
        <taxon>Sar</taxon>
        <taxon>Rhizaria</taxon>
        <taxon>Endomyxa</taxon>
        <taxon>Ascetosporea</taxon>
        <taxon>Haplosporida</taxon>
        <taxon>Bonamia</taxon>
    </lineage>
</organism>
<dbReference type="Proteomes" id="UP001439008">
    <property type="component" value="Unassembled WGS sequence"/>
</dbReference>
<reference evidence="1 2" key="1">
    <citation type="journal article" date="2024" name="BMC Biol.">
        <title>Comparative genomics of Ascetosporea gives new insight into the evolutionary basis for animal parasitism in Rhizaria.</title>
        <authorList>
            <person name="Hiltunen Thoren M."/>
            <person name="Onut-Brannstrom I."/>
            <person name="Alfjorden A."/>
            <person name="Peckova H."/>
            <person name="Swords F."/>
            <person name="Hooper C."/>
            <person name="Holzer A.S."/>
            <person name="Bass D."/>
            <person name="Burki F."/>
        </authorList>
    </citation>
    <scope>NUCLEOTIDE SEQUENCE [LARGE SCALE GENOMIC DNA]</scope>
    <source>
        <strain evidence="1">20-A016</strain>
    </source>
</reference>
<keyword evidence="2" id="KW-1185">Reference proteome</keyword>
<gene>
    <name evidence="1" type="ORF">MHBO_000188</name>
</gene>
<evidence type="ECO:0000313" key="2">
    <source>
        <dbReference type="Proteomes" id="UP001439008"/>
    </source>
</evidence>
<evidence type="ECO:0000313" key="1">
    <source>
        <dbReference type="EMBL" id="MES1918177.1"/>
    </source>
</evidence>
<comment type="caution">
    <text evidence="1">The sequence shown here is derived from an EMBL/GenBank/DDBJ whole genome shotgun (WGS) entry which is preliminary data.</text>
</comment>
<dbReference type="EMBL" id="JBDODL010000024">
    <property type="protein sequence ID" value="MES1918177.1"/>
    <property type="molecule type" value="Genomic_DNA"/>
</dbReference>
<name>A0ABV2AES0_9EUKA</name>
<accession>A0ABV2AES0</accession>